<keyword evidence="4" id="KW-1185">Reference proteome</keyword>
<reference evidence="3" key="2">
    <citation type="submission" date="2023-06" db="EMBL/GenBank/DDBJ databases">
        <authorList>
            <consortium name="Lawrence Berkeley National Laboratory"/>
            <person name="Haridas S."/>
            <person name="Hensen N."/>
            <person name="Bonometti L."/>
            <person name="Westerberg I."/>
            <person name="Brannstrom I.O."/>
            <person name="Guillou S."/>
            <person name="Cros-Aarteil S."/>
            <person name="Calhoun S."/>
            <person name="Kuo A."/>
            <person name="Mondo S."/>
            <person name="Pangilinan J."/>
            <person name="Riley R."/>
            <person name="Labutti K."/>
            <person name="Andreopoulos B."/>
            <person name="Lipzen A."/>
            <person name="Chen C."/>
            <person name="Yanf M."/>
            <person name="Daum C."/>
            <person name="Ng V."/>
            <person name="Clum A."/>
            <person name="Steindorff A."/>
            <person name="Ohm R."/>
            <person name="Martin F."/>
            <person name="Silar P."/>
            <person name="Natvig D."/>
            <person name="Lalanne C."/>
            <person name="Gautier V."/>
            <person name="Ament-Velasquez S.L."/>
            <person name="Kruys A."/>
            <person name="Hutchinson M.I."/>
            <person name="Powell A.J."/>
            <person name="Barry K."/>
            <person name="Miller A.N."/>
            <person name="Grigoriev I.V."/>
            <person name="Debuchy R."/>
            <person name="Gladieux P."/>
            <person name="Thoren M.H."/>
            <person name="Johannesson H."/>
        </authorList>
    </citation>
    <scope>NUCLEOTIDE SEQUENCE</scope>
    <source>
        <strain evidence="3">CBS 958.72</strain>
    </source>
</reference>
<comment type="caution">
    <text evidence="3">The sequence shown here is derived from an EMBL/GenBank/DDBJ whole genome shotgun (WGS) entry which is preliminary data.</text>
</comment>
<dbReference type="Proteomes" id="UP001287356">
    <property type="component" value="Unassembled WGS sequence"/>
</dbReference>
<evidence type="ECO:0000256" key="1">
    <source>
        <dbReference type="SAM" id="MobiDB-lite"/>
    </source>
</evidence>
<feature type="region of interest" description="Disordered" evidence="1">
    <location>
        <begin position="757"/>
        <end position="786"/>
    </location>
</feature>
<feature type="region of interest" description="Disordered" evidence="1">
    <location>
        <begin position="234"/>
        <end position="371"/>
    </location>
</feature>
<feature type="compositionally biased region" description="Basic and acidic residues" evidence="1">
    <location>
        <begin position="340"/>
        <end position="353"/>
    </location>
</feature>
<protein>
    <recommendedName>
        <fullName evidence="2">Ubiquitin-like domain-containing protein</fullName>
    </recommendedName>
</protein>
<feature type="compositionally biased region" description="Basic and acidic residues" evidence="1">
    <location>
        <begin position="134"/>
        <end position="144"/>
    </location>
</feature>
<reference evidence="3" key="1">
    <citation type="journal article" date="2023" name="Mol. Phylogenet. Evol.">
        <title>Genome-scale phylogeny and comparative genomics of the fungal order Sordariales.</title>
        <authorList>
            <person name="Hensen N."/>
            <person name="Bonometti L."/>
            <person name="Westerberg I."/>
            <person name="Brannstrom I.O."/>
            <person name="Guillou S."/>
            <person name="Cros-Aarteil S."/>
            <person name="Calhoun S."/>
            <person name="Haridas S."/>
            <person name="Kuo A."/>
            <person name="Mondo S."/>
            <person name="Pangilinan J."/>
            <person name="Riley R."/>
            <person name="LaButti K."/>
            <person name="Andreopoulos B."/>
            <person name="Lipzen A."/>
            <person name="Chen C."/>
            <person name="Yan M."/>
            <person name="Daum C."/>
            <person name="Ng V."/>
            <person name="Clum A."/>
            <person name="Steindorff A."/>
            <person name="Ohm R.A."/>
            <person name="Martin F."/>
            <person name="Silar P."/>
            <person name="Natvig D.O."/>
            <person name="Lalanne C."/>
            <person name="Gautier V."/>
            <person name="Ament-Velasquez S.L."/>
            <person name="Kruys A."/>
            <person name="Hutchinson M.I."/>
            <person name="Powell A.J."/>
            <person name="Barry K."/>
            <person name="Miller A.N."/>
            <person name="Grigoriev I.V."/>
            <person name="Debuchy R."/>
            <person name="Gladieux P."/>
            <person name="Hiltunen Thoren M."/>
            <person name="Johannesson H."/>
        </authorList>
    </citation>
    <scope>NUCLEOTIDE SEQUENCE</scope>
    <source>
        <strain evidence="3">CBS 958.72</strain>
    </source>
</reference>
<evidence type="ECO:0000259" key="2">
    <source>
        <dbReference type="Pfam" id="PF22893"/>
    </source>
</evidence>
<name>A0AAE0KN72_9PEZI</name>
<dbReference type="AlphaFoldDB" id="A0AAE0KN72"/>
<feature type="compositionally biased region" description="Low complexity" evidence="1">
    <location>
        <begin position="305"/>
        <end position="315"/>
    </location>
</feature>
<feature type="compositionally biased region" description="Low complexity" evidence="1">
    <location>
        <begin position="770"/>
        <end position="786"/>
    </location>
</feature>
<organism evidence="3 4">
    <name type="scientific">Lasiosphaeria ovina</name>
    <dbReference type="NCBI Taxonomy" id="92902"/>
    <lineage>
        <taxon>Eukaryota</taxon>
        <taxon>Fungi</taxon>
        <taxon>Dikarya</taxon>
        <taxon>Ascomycota</taxon>
        <taxon>Pezizomycotina</taxon>
        <taxon>Sordariomycetes</taxon>
        <taxon>Sordariomycetidae</taxon>
        <taxon>Sordariales</taxon>
        <taxon>Lasiosphaeriaceae</taxon>
        <taxon>Lasiosphaeria</taxon>
    </lineage>
</organism>
<accession>A0AAE0KN72</accession>
<proteinExistence type="predicted"/>
<dbReference type="Pfam" id="PF22893">
    <property type="entry name" value="ULD_2"/>
    <property type="match status" value="1"/>
</dbReference>
<feature type="compositionally biased region" description="Low complexity" evidence="1">
    <location>
        <begin position="112"/>
        <end position="123"/>
    </location>
</feature>
<feature type="domain" description="Ubiquitin-like" evidence="2">
    <location>
        <begin position="517"/>
        <end position="598"/>
    </location>
</feature>
<dbReference type="InterPro" id="IPR054464">
    <property type="entry name" value="ULD_fung"/>
</dbReference>
<gene>
    <name evidence="3" type="ORF">B0T24DRAFT_694254</name>
</gene>
<feature type="compositionally biased region" description="Low complexity" evidence="1">
    <location>
        <begin position="250"/>
        <end position="262"/>
    </location>
</feature>
<dbReference type="EMBL" id="JAULSN010000002">
    <property type="protein sequence ID" value="KAK3378965.1"/>
    <property type="molecule type" value="Genomic_DNA"/>
</dbReference>
<sequence length="786" mass="85507">MAEPVGASGSVSDTVALGMQLATALQTYLQFGWSARTGLHGLAIEVNATASVLRQLQNVLDSNQAIQGRPGAFKDAAVTEMHTLAQKCHLLFKTIIIVIEKSCETDKDNKNGGDSASDSGSESASDDDDATSTEPKESIKERAADPFTGPSALKVNLLSKVNWRWLGKRADRCYEQLQWLKMTLLLHLQIANLGELHTSTSTGSRPAGTFDQELGLRITAEKMRARQLKFAKGIANRQERARRTAEYGASDTSSESSESSTQVDDDDDSAGPTKTTDEPDIKSNSPAKTAEDGAPSNVPVVQELSSSAPPYSPHAHVGHQAFPVPGPATGVNAIMAGPSSKEKPTSGDEKTADWKGLIPDTPSSNSDDATMDQDAFDVKASLPADPASVSALFRPSFSDRIAGFFRGIVGKQDKLKSMKDGVLEAYLVSTDDARPVPLPFGHQQLKEGLARALRKKNGSSLNGFLAMSPSKRKLVDRVIKGWSYHGTPCVRTCIAIDECRIEGQLPSYILFFSVAEPQAPIVFRDALGRRFKFPYEICKEWHDMECHIRDAFMHVEVVGPHVQQGHYDLLKAGEVVLPKFWGATIRPGDLVTMHMWPMDKLPRPGFPMPVRGLNRHRPGFNPPMPPGPRMPPGLALGRGLPPPPCLPPPPGPNMFNRPPGAPGMNRIPRPPEIIEVMPGRPPKLQTSRPRRLMVGRPSKRKIKQVRKIMKDVQELEVVNFVEAANAKGNDVADMIRRFTYITDAESTALNMLSINSDDDADISDYAPTKTASSVTGTSESSLSTDY</sequence>
<evidence type="ECO:0000313" key="3">
    <source>
        <dbReference type="EMBL" id="KAK3378965.1"/>
    </source>
</evidence>
<feature type="region of interest" description="Disordered" evidence="1">
    <location>
        <begin position="106"/>
        <end position="145"/>
    </location>
</feature>
<evidence type="ECO:0000313" key="4">
    <source>
        <dbReference type="Proteomes" id="UP001287356"/>
    </source>
</evidence>